<keyword evidence="3" id="KW-1185">Reference proteome</keyword>
<gene>
    <name evidence="2" type="ORF">H2200_009606</name>
</gene>
<evidence type="ECO:0000313" key="3">
    <source>
        <dbReference type="Proteomes" id="UP001172673"/>
    </source>
</evidence>
<dbReference type="AlphaFoldDB" id="A0AA38X2V9"/>
<organism evidence="2 3">
    <name type="scientific">Cladophialophora chaetospira</name>
    <dbReference type="NCBI Taxonomy" id="386627"/>
    <lineage>
        <taxon>Eukaryota</taxon>
        <taxon>Fungi</taxon>
        <taxon>Dikarya</taxon>
        <taxon>Ascomycota</taxon>
        <taxon>Pezizomycotina</taxon>
        <taxon>Eurotiomycetes</taxon>
        <taxon>Chaetothyriomycetidae</taxon>
        <taxon>Chaetothyriales</taxon>
        <taxon>Herpotrichiellaceae</taxon>
        <taxon>Cladophialophora</taxon>
    </lineage>
</organism>
<dbReference type="Proteomes" id="UP001172673">
    <property type="component" value="Unassembled WGS sequence"/>
</dbReference>
<accession>A0AA38X2V9</accession>
<feature type="compositionally biased region" description="Polar residues" evidence="1">
    <location>
        <begin position="97"/>
        <end position="110"/>
    </location>
</feature>
<dbReference type="EMBL" id="JAPDRK010000015">
    <property type="protein sequence ID" value="KAJ9605757.1"/>
    <property type="molecule type" value="Genomic_DNA"/>
</dbReference>
<name>A0AA38X2V9_9EURO</name>
<evidence type="ECO:0000313" key="2">
    <source>
        <dbReference type="EMBL" id="KAJ9605757.1"/>
    </source>
</evidence>
<feature type="region of interest" description="Disordered" evidence="1">
    <location>
        <begin position="79"/>
        <end position="124"/>
    </location>
</feature>
<comment type="caution">
    <text evidence="2">The sequence shown here is derived from an EMBL/GenBank/DDBJ whole genome shotgun (WGS) entry which is preliminary data.</text>
</comment>
<evidence type="ECO:0000256" key="1">
    <source>
        <dbReference type="SAM" id="MobiDB-lite"/>
    </source>
</evidence>
<proteinExistence type="predicted"/>
<feature type="compositionally biased region" description="Basic and acidic residues" evidence="1">
    <location>
        <begin position="83"/>
        <end position="94"/>
    </location>
</feature>
<reference evidence="2" key="1">
    <citation type="submission" date="2022-10" db="EMBL/GenBank/DDBJ databases">
        <title>Culturing micro-colonial fungi from biological soil crusts in the Mojave desert and describing Neophaeococcomyces mojavensis, and introducing the new genera and species Taxawa tesnikishii.</title>
        <authorList>
            <person name="Kurbessoian T."/>
            <person name="Stajich J.E."/>
        </authorList>
    </citation>
    <scope>NUCLEOTIDE SEQUENCE</scope>
    <source>
        <strain evidence="2">TK_41</strain>
    </source>
</reference>
<protein>
    <submittedName>
        <fullName evidence="2">Uncharacterized protein</fullName>
    </submittedName>
</protein>
<feature type="region of interest" description="Disordered" evidence="1">
    <location>
        <begin position="484"/>
        <end position="527"/>
    </location>
</feature>
<feature type="compositionally biased region" description="Polar residues" evidence="1">
    <location>
        <begin position="484"/>
        <end position="500"/>
    </location>
</feature>
<sequence length="551" mass="61897">MQQNSQFLIHQSDACRFPLGEPTDNRFRERAVPRKFFGKTQHLPVKPGTVAPTDLTVYEEPVITANSTRSSYVFISTPTANRVGDDNELPRDEPLSSPRSPGQNDTSRPSETVRESRSMPLQPSYTNDLLSLLTMQRDANQSLLHQALESSALINPFFSDIDTLVHSLDSFMRKTEDFSATISLPEEQTTTLQGLQQQLQSLLNVDLPRCRTNHQDLDIFHRNTIETMIKANRELDRVLEAKPADLYRNLSPRPTLDCIENEVDLGGEIVARSPSVVQYLAQMGDIDAIQEKLTDLRLEHNQLREEQKTRERFGLSLDDESLVFLNSFQALELQLLDELEYAEVVLEALRQLVHDGDALQITNEAYNTDNGISWDLLSLPTAESTTPIPDSDSEVREEESLPFLSNLGIEMPTIAELYVTADTETSDSAKFINAWLLDRVRNQSGLLSKFTSTFEQYYAPLQPEDPLSLFLSLWFDDSTATDFQQSQTNADRQSMRANRANSRDPVVEGASSQTSQTGPIPLLTLGPGTKTEDIIAHAVRTRARTPLQDPG</sequence>